<reference evidence="2 3" key="1">
    <citation type="submission" date="2022-10" db="EMBL/GenBank/DDBJ databases">
        <title>Erythrobacter sp. sf7 Genome sequencing.</title>
        <authorList>
            <person name="Park S."/>
        </authorList>
    </citation>
    <scope>NUCLEOTIDE SEQUENCE [LARGE SCALE GENOMIC DNA]</scope>
    <source>
        <strain evidence="3">sf7</strain>
    </source>
</reference>
<dbReference type="RefSeq" id="WP_273678132.1">
    <property type="nucleotide sequence ID" value="NZ_JAQQXQ010000006.1"/>
</dbReference>
<feature type="chain" id="PRO_5045800664" description="Methanethiol oxidase" evidence="1">
    <location>
        <begin position="22"/>
        <end position="409"/>
    </location>
</feature>
<evidence type="ECO:0000256" key="1">
    <source>
        <dbReference type="SAM" id="SignalP"/>
    </source>
</evidence>
<evidence type="ECO:0000313" key="3">
    <source>
        <dbReference type="Proteomes" id="UP001216558"/>
    </source>
</evidence>
<feature type="signal peptide" evidence="1">
    <location>
        <begin position="1"/>
        <end position="21"/>
    </location>
</feature>
<protein>
    <recommendedName>
        <fullName evidence="4">Methanethiol oxidase</fullName>
    </recommendedName>
</protein>
<dbReference type="Proteomes" id="UP001216558">
    <property type="component" value="Unassembled WGS sequence"/>
</dbReference>
<proteinExistence type="predicted"/>
<evidence type="ECO:0008006" key="4">
    <source>
        <dbReference type="Google" id="ProtNLM"/>
    </source>
</evidence>
<gene>
    <name evidence="2" type="ORF">OIK40_09750</name>
</gene>
<comment type="caution">
    <text evidence="2">The sequence shown here is derived from an EMBL/GenBank/DDBJ whole genome shotgun (WGS) entry which is preliminary data.</text>
</comment>
<name>A0ABT5JQJ2_9SPHN</name>
<organism evidence="2 3">
    <name type="scientific">Erythrobacter fulvus</name>
    <dbReference type="NCBI Taxonomy" id="2987523"/>
    <lineage>
        <taxon>Bacteria</taxon>
        <taxon>Pseudomonadati</taxon>
        <taxon>Pseudomonadota</taxon>
        <taxon>Alphaproteobacteria</taxon>
        <taxon>Sphingomonadales</taxon>
        <taxon>Erythrobacteraceae</taxon>
        <taxon>Erythrobacter/Porphyrobacter group</taxon>
        <taxon>Erythrobacter</taxon>
    </lineage>
</organism>
<accession>A0ABT5JQJ2</accession>
<dbReference type="EMBL" id="JAQQXQ010000006">
    <property type="protein sequence ID" value="MDC8754923.1"/>
    <property type="molecule type" value="Genomic_DNA"/>
</dbReference>
<keyword evidence="3" id="KW-1185">Reference proteome</keyword>
<keyword evidence="1" id="KW-0732">Signal</keyword>
<sequence length="409" mass="43673">MRNLVAVIAAFCAVTTVSASAQEVGAKGHHLFVWAGDRAKTDKNFIAVIDADPASPTYGQLLASAATDQTSNNPHHTEYVMPASAKLFANDHDAGRTVVMDLTEPLRPKEIAVFGNLAGYAMPHSFLRLPNGNVLASFQYAAHGDHAGHDVMAMSGTSGGIVEITEAGTAVRAASNVDPAFGNEGLLPYSLAVLPGIDRVLVTNSPMGDDYLLTSNTYQIFRLSDLKLLGTHRLDPGPSLSGHISPEEARVAADGSVYIQTLSCGVQRVTGLDTPQPVARLVHQFTGSWCGVPTIVGNYLIQSVPAIHGFVVLDISDGEKVREVAQLVIDDKYASHWTGWDPKAKRLVVTSGREGDRTYLLKLDEATGELSIDEAFRDVDGKVGFSFDARAWPHGFTGSAKPHGAVFTR</sequence>
<dbReference type="SUPFAM" id="SSF75011">
    <property type="entry name" value="3-carboxy-cis,cis-mucoante lactonizing enzyme"/>
    <property type="match status" value="1"/>
</dbReference>
<evidence type="ECO:0000313" key="2">
    <source>
        <dbReference type="EMBL" id="MDC8754923.1"/>
    </source>
</evidence>